<feature type="region of interest" description="Disordered" evidence="1">
    <location>
        <begin position="136"/>
        <end position="169"/>
    </location>
</feature>
<dbReference type="GO" id="GO:0005783">
    <property type="term" value="C:endoplasmic reticulum"/>
    <property type="evidence" value="ECO:0007669"/>
    <property type="project" value="TreeGrafter"/>
</dbReference>
<feature type="domain" description="DSC E3 ubiquitin ligase complex subunit 3 C-terminal" evidence="4">
    <location>
        <begin position="174"/>
        <end position="301"/>
    </location>
</feature>
<dbReference type="Pfam" id="PF10302">
    <property type="entry name" value="Dsc3_N"/>
    <property type="match status" value="1"/>
</dbReference>
<dbReference type="AlphaFoldDB" id="A0A0M8MZX7"/>
<feature type="compositionally biased region" description="Low complexity" evidence="1">
    <location>
        <begin position="79"/>
        <end position="93"/>
    </location>
</feature>
<dbReference type="Pfam" id="PF13373">
    <property type="entry name" value="Dsc3_C"/>
    <property type="match status" value="1"/>
</dbReference>
<dbReference type="PANTHER" id="PTHR28049">
    <property type="entry name" value="TRANSMEMBRANE PROTEIN YOR223W"/>
    <property type="match status" value="1"/>
</dbReference>
<sequence length="309" mass="33183">MTPPPPYHLTIRFSTLYPDLDLDIPSPQSTTPISLKHLIRTRLATRSRLRFIYHGRLLPDSSALSSVIKPPPPPPPASSLPSSSSSSAAAAAALKKESKARDKGKARATDGRGSEIVRIYINCSIGDELSPQDLAAEKAAAERPPDEPAHPATPNGSASPPPNRGSRWQQARPRGFDRLLGAGFTPSEISTLRTQFASIQTERFARDALPSPDTMRALEDSWIDSNAGEQIPATGGAGGTPLLEDDLSSISSVLDVLIRGMMIGFFFPLGSMAWLLRSDLWSEKWQIFVGAGVMISLGVGSIMSLFGTR</sequence>
<comment type="caution">
    <text evidence="5">The sequence shown here is derived from an EMBL/GenBank/DDBJ whole genome shotgun (WGS) entry which is preliminary data.</text>
</comment>
<feature type="transmembrane region" description="Helical" evidence="2">
    <location>
        <begin position="287"/>
        <end position="306"/>
    </location>
</feature>
<keyword evidence="2" id="KW-0472">Membrane</keyword>
<name>A0A0M8MZX7_ESCWE</name>
<keyword evidence="5" id="KW-0436">Ligase</keyword>
<feature type="domain" description="DSC E3 ubiquitin ligase complex subunit 3 ubiquitin-like" evidence="3">
    <location>
        <begin position="8"/>
        <end position="128"/>
    </location>
</feature>
<keyword evidence="2" id="KW-0812">Transmembrane</keyword>
<evidence type="ECO:0000313" key="5">
    <source>
        <dbReference type="EMBL" id="KOS17694.1"/>
    </source>
</evidence>
<dbReference type="GO" id="GO:0044695">
    <property type="term" value="C:Dsc E3 ubiquitin ligase complex"/>
    <property type="evidence" value="ECO:0007669"/>
    <property type="project" value="InterPro"/>
</dbReference>
<dbReference type="Proteomes" id="UP000053831">
    <property type="component" value="Unassembled WGS sequence"/>
</dbReference>
<keyword evidence="2" id="KW-1133">Transmembrane helix</keyword>
<protein>
    <submittedName>
        <fullName evidence="5">DSC E3 ubiquitin ligase complex subunit 3</fullName>
    </submittedName>
</protein>
<feature type="transmembrane region" description="Helical" evidence="2">
    <location>
        <begin position="256"/>
        <end position="275"/>
    </location>
</feature>
<dbReference type="InterPro" id="IPR025390">
    <property type="entry name" value="Dsc3_C"/>
</dbReference>
<dbReference type="InterPro" id="IPR029071">
    <property type="entry name" value="Ubiquitin-like_domsf"/>
</dbReference>
<dbReference type="InterPro" id="IPR019413">
    <property type="entry name" value="Dsc3_ub-like_dom"/>
</dbReference>
<organism evidence="5 6">
    <name type="scientific">Escovopsis weberi</name>
    <dbReference type="NCBI Taxonomy" id="150374"/>
    <lineage>
        <taxon>Eukaryota</taxon>
        <taxon>Fungi</taxon>
        <taxon>Dikarya</taxon>
        <taxon>Ascomycota</taxon>
        <taxon>Pezizomycotina</taxon>
        <taxon>Sordariomycetes</taxon>
        <taxon>Hypocreomycetidae</taxon>
        <taxon>Hypocreales</taxon>
        <taxon>Hypocreaceae</taxon>
        <taxon>Escovopsis</taxon>
    </lineage>
</organism>
<gene>
    <name evidence="5" type="ORF">ESCO_003323</name>
</gene>
<dbReference type="InterPro" id="IPR045226">
    <property type="entry name" value="Dsc3"/>
</dbReference>
<feature type="compositionally biased region" description="Basic and acidic residues" evidence="1">
    <location>
        <begin position="136"/>
        <end position="149"/>
    </location>
</feature>
<evidence type="ECO:0000313" key="6">
    <source>
        <dbReference type="Proteomes" id="UP000053831"/>
    </source>
</evidence>
<evidence type="ECO:0000259" key="3">
    <source>
        <dbReference type="Pfam" id="PF10302"/>
    </source>
</evidence>
<dbReference type="OrthoDB" id="2556122at2759"/>
<evidence type="ECO:0000259" key="4">
    <source>
        <dbReference type="Pfam" id="PF13373"/>
    </source>
</evidence>
<feature type="region of interest" description="Disordered" evidence="1">
    <location>
        <begin position="62"/>
        <end position="111"/>
    </location>
</feature>
<reference evidence="5 6" key="1">
    <citation type="submission" date="2015-07" db="EMBL/GenBank/DDBJ databases">
        <title>The genome of the fungus Escovopsis weberi, a specialized disease agent of ant agriculture.</title>
        <authorList>
            <person name="de Man T.J."/>
            <person name="Stajich J.E."/>
            <person name="Kubicek C.P."/>
            <person name="Chenthamara K."/>
            <person name="Atanasova L."/>
            <person name="Druzhinina I.S."/>
            <person name="Birnbaum S."/>
            <person name="Barribeau S.M."/>
            <person name="Teiling C."/>
            <person name="Suen G."/>
            <person name="Currie C."/>
            <person name="Gerardo N.M."/>
        </authorList>
    </citation>
    <scope>NUCLEOTIDE SEQUENCE [LARGE SCALE GENOMIC DNA]</scope>
</reference>
<proteinExistence type="predicted"/>
<accession>A0A0M8MZX7</accession>
<dbReference type="EMBL" id="LGSR01000022">
    <property type="protein sequence ID" value="KOS17694.1"/>
    <property type="molecule type" value="Genomic_DNA"/>
</dbReference>
<feature type="compositionally biased region" description="Basic and acidic residues" evidence="1">
    <location>
        <begin position="94"/>
        <end position="111"/>
    </location>
</feature>
<feature type="compositionally biased region" description="Pro residues" evidence="1">
    <location>
        <begin position="69"/>
        <end position="78"/>
    </location>
</feature>
<dbReference type="SUPFAM" id="SSF54236">
    <property type="entry name" value="Ubiquitin-like"/>
    <property type="match status" value="1"/>
</dbReference>
<dbReference type="PANTHER" id="PTHR28049:SF1">
    <property type="entry name" value="DSC E3 UBIQUITIN LIGASE COMPLEX SUBUNIT 3"/>
    <property type="match status" value="1"/>
</dbReference>
<keyword evidence="6" id="KW-1185">Reference proteome</keyword>
<dbReference type="GO" id="GO:0016874">
    <property type="term" value="F:ligase activity"/>
    <property type="evidence" value="ECO:0007669"/>
    <property type="project" value="UniProtKB-KW"/>
</dbReference>
<evidence type="ECO:0000256" key="1">
    <source>
        <dbReference type="SAM" id="MobiDB-lite"/>
    </source>
</evidence>
<evidence type="ECO:0000256" key="2">
    <source>
        <dbReference type="SAM" id="Phobius"/>
    </source>
</evidence>